<organism evidence="3 4">
    <name type="scientific">Hevea brasiliensis</name>
    <name type="common">Para rubber tree</name>
    <name type="synonym">Siphonia brasiliensis</name>
    <dbReference type="NCBI Taxonomy" id="3981"/>
    <lineage>
        <taxon>Eukaryota</taxon>
        <taxon>Viridiplantae</taxon>
        <taxon>Streptophyta</taxon>
        <taxon>Embryophyta</taxon>
        <taxon>Tracheophyta</taxon>
        <taxon>Spermatophyta</taxon>
        <taxon>Magnoliopsida</taxon>
        <taxon>eudicotyledons</taxon>
        <taxon>Gunneridae</taxon>
        <taxon>Pentapetalae</taxon>
        <taxon>rosids</taxon>
        <taxon>fabids</taxon>
        <taxon>Malpighiales</taxon>
        <taxon>Euphorbiaceae</taxon>
        <taxon>Crotonoideae</taxon>
        <taxon>Micrandreae</taxon>
        <taxon>Hevea</taxon>
    </lineage>
</organism>
<keyword evidence="4" id="KW-1185">Reference proteome</keyword>
<evidence type="ECO:0000313" key="4">
    <source>
        <dbReference type="Proteomes" id="UP001174677"/>
    </source>
</evidence>
<feature type="coiled-coil region" evidence="1">
    <location>
        <begin position="368"/>
        <end position="501"/>
    </location>
</feature>
<dbReference type="Proteomes" id="UP001174677">
    <property type="component" value="Chromosome 1"/>
</dbReference>
<feature type="compositionally biased region" description="Basic and acidic residues" evidence="2">
    <location>
        <begin position="54"/>
        <end position="63"/>
    </location>
</feature>
<dbReference type="EMBL" id="JARPOI010000001">
    <property type="protein sequence ID" value="KAJ9189548.1"/>
    <property type="molecule type" value="Genomic_DNA"/>
</dbReference>
<accession>A0ABQ9NDQ1</accession>
<dbReference type="Pfam" id="PF05278">
    <property type="entry name" value="PEARLI-4"/>
    <property type="match status" value="1"/>
</dbReference>
<proteinExistence type="predicted"/>
<reference evidence="3" key="1">
    <citation type="journal article" date="2023" name="Plant Biotechnol. J.">
        <title>Chromosome-level wild Hevea brasiliensis genome provides new tools for genomic-assisted breeding and valuable loci to elevate rubber yield.</title>
        <authorList>
            <person name="Cheng H."/>
            <person name="Song X."/>
            <person name="Hu Y."/>
            <person name="Wu T."/>
            <person name="Yang Q."/>
            <person name="An Z."/>
            <person name="Feng S."/>
            <person name="Deng Z."/>
            <person name="Wu W."/>
            <person name="Zeng X."/>
            <person name="Tu M."/>
            <person name="Wang X."/>
            <person name="Huang H."/>
        </authorList>
    </citation>
    <scope>NUCLEOTIDE SEQUENCE</scope>
    <source>
        <strain evidence="3">MT/VB/25A 57/8</strain>
    </source>
</reference>
<dbReference type="PANTHER" id="PTHR35358">
    <property type="entry name" value="OS06G0711100 PROTEIN"/>
    <property type="match status" value="1"/>
</dbReference>
<keyword evidence="1" id="KW-0175">Coiled coil</keyword>
<feature type="compositionally biased region" description="Low complexity" evidence="2">
    <location>
        <begin position="152"/>
        <end position="161"/>
    </location>
</feature>
<dbReference type="InterPro" id="IPR007942">
    <property type="entry name" value="PLipase-like"/>
</dbReference>
<dbReference type="PANTHER" id="PTHR35358:SF7">
    <property type="entry name" value="EXPRESSED PROTEIN"/>
    <property type="match status" value="1"/>
</dbReference>
<protein>
    <submittedName>
        <fullName evidence="3">Uncharacterized protein</fullName>
    </submittedName>
</protein>
<gene>
    <name evidence="3" type="ORF">P3X46_000828</name>
</gene>
<sequence length="522" mass="57206">MADNGRVHPQCVNACNPYHECGVACLEKISQGQGWKEKKKSDYRNGIKGGGLSKKMDGERRADSTCPKASNPYHQCGKFCSYRTAEAKPRGANKESGSFILEASRSFGRKKKGSESQPRSPQNNISAVKAVYPADTQSPRSPFPAKNKVEPENSQSSSSSRQHSEEAYSQDHSFGKGQVRATEFVPTSGNLTPNGTKNLSLGGFTCFAIAPPTNPDDNEKLHASPEEASSPIAKNVEMTNGPAAESLNFTFSGISRASEESDDEIQSVISDSCVSIGKYHVRPSAAPILQLILDKYGDIAANCRLESTSLRAYYLECLCTVVQELQSTSLNQLTKSKVKEFLAVLKDVESAQIDVSWLRSILNGLTEAMELNNQQQAAEEAKANCNNIIESTRKELESMVENLAKKEKEVADTKAQIDVSWLRSIVNGLTEAMELNNQQQAAEEAKANRNNIIESTRKELESMVENLAKKEKEVADTKAQIEETKARLSKLELESSQLSDTILSIRSKVEKFPTKPLAGQIL</sequence>
<evidence type="ECO:0000256" key="1">
    <source>
        <dbReference type="SAM" id="Coils"/>
    </source>
</evidence>
<feature type="compositionally biased region" description="Polar residues" evidence="2">
    <location>
        <begin position="115"/>
        <end position="126"/>
    </location>
</feature>
<name>A0ABQ9NDQ1_HEVBR</name>
<evidence type="ECO:0000313" key="3">
    <source>
        <dbReference type="EMBL" id="KAJ9189548.1"/>
    </source>
</evidence>
<feature type="region of interest" description="Disordered" evidence="2">
    <location>
        <begin position="40"/>
        <end position="67"/>
    </location>
</feature>
<feature type="region of interest" description="Disordered" evidence="2">
    <location>
        <begin position="104"/>
        <end position="176"/>
    </location>
</feature>
<comment type="caution">
    <text evidence="3">The sequence shown here is derived from an EMBL/GenBank/DDBJ whole genome shotgun (WGS) entry which is preliminary data.</text>
</comment>
<evidence type="ECO:0000256" key="2">
    <source>
        <dbReference type="SAM" id="MobiDB-lite"/>
    </source>
</evidence>